<organism evidence="1">
    <name type="scientific">bioreactor metagenome</name>
    <dbReference type="NCBI Taxonomy" id="1076179"/>
    <lineage>
        <taxon>unclassified sequences</taxon>
        <taxon>metagenomes</taxon>
        <taxon>ecological metagenomes</taxon>
    </lineage>
</organism>
<comment type="caution">
    <text evidence="1">The sequence shown here is derived from an EMBL/GenBank/DDBJ whole genome shotgun (WGS) entry which is preliminary data.</text>
</comment>
<proteinExistence type="predicted"/>
<sequence>MIADSVWMMTGEKHYEGTEAARSMNTVAWITPDYPDTFIDCGDKDSFLSQAQEMIAALEGQGVEVVSFLPATTKFPLMHEFQVRLDMAEAQEALEGLAGFLGEKYVDRIQNKTLN</sequence>
<evidence type="ECO:0000313" key="1">
    <source>
        <dbReference type="EMBL" id="MPN33948.1"/>
    </source>
</evidence>
<dbReference type="InterPro" id="IPR029058">
    <property type="entry name" value="AB_hydrolase_fold"/>
</dbReference>
<dbReference type="AlphaFoldDB" id="A0A645H4K4"/>
<reference evidence="1" key="1">
    <citation type="submission" date="2019-08" db="EMBL/GenBank/DDBJ databases">
        <authorList>
            <person name="Kucharzyk K."/>
            <person name="Murdoch R.W."/>
            <person name="Higgins S."/>
            <person name="Loffler F."/>
        </authorList>
    </citation>
    <scope>NUCLEOTIDE SEQUENCE</scope>
</reference>
<protein>
    <submittedName>
        <fullName evidence="1">Uncharacterized protein</fullName>
    </submittedName>
</protein>
<dbReference type="Gene3D" id="3.40.50.1820">
    <property type="entry name" value="alpha/beta hydrolase"/>
    <property type="match status" value="1"/>
</dbReference>
<accession>A0A645H4K4</accession>
<gene>
    <name evidence="1" type="ORF">SDC9_181440</name>
</gene>
<name>A0A645H4K4_9ZZZZ</name>
<dbReference type="EMBL" id="VSSQ01086727">
    <property type="protein sequence ID" value="MPN33948.1"/>
    <property type="molecule type" value="Genomic_DNA"/>
</dbReference>